<accession>A0A6P0UNN9</accession>
<evidence type="ECO:0000313" key="2">
    <source>
        <dbReference type="EMBL" id="NER13469.1"/>
    </source>
</evidence>
<comment type="caution">
    <text evidence="2">The sequence shown here is derived from an EMBL/GenBank/DDBJ whole genome shotgun (WGS) entry which is preliminary data.</text>
</comment>
<keyword evidence="1" id="KW-0732">Signal</keyword>
<dbReference type="Pfam" id="PF14054">
    <property type="entry name" value="DUF4249"/>
    <property type="match status" value="1"/>
</dbReference>
<protein>
    <submittedName>
        <fullName evidence="2">DUF4249 family protein</fullName>
    </submittedName>
</protein>
<dbReference type="PROSITE" id="PS51257">
    <property type="entry name" value="PROKAR_LIPOPROTEIN"/>
    <property type="match status" value="1"/>
</dbReference>
<feature type="signal peptide" evidence="1">
    <location>
        <begin position="1"/>
        <end position="25"/>
    </location>
</feature>
<dbReference type="Proteomes" id="UP000468581">
    <property type="component" value="Unassembled WGS sequence"/>
</dbReference>
<evidence type="ECO:0000256" key="1">
    <source>
        <dbReference type="SAM" id="SignalP"/>
    </source>
</evidence>
<reference evidence="2 3" key="1">
    <citation type="submission" date="2020-01" db="EMBL/GenBank/DDBJ databases">
        <title>Leptobacterium flavescens.</title>
        <authorList>
            <person name="Wang G."/>
        </authorList>
    </citation>
    <scope>NUCLEOTIDE SEQUENCE [LARGE SCALE GENOMIC DNA]</scope>
    <source>
        <strain evidence="2 3">KCTC 22160</strain>
    </source>
</reference>
<name>A0A6P0UNN9_9FLAO</name>
<proteinExistence type="predicted"/>
<keyword evidence="3" id="KW-1185">Reference proteome</keyword>
<dbReference type="EMBL" id="JAABOO010000002">
    <property type="protein sequence ID" value="NER13469.1"/>
    <property type="molecule type" value="Genomic_DNA"/>
</dbReference>
<dbReference type="InterPro" id="IPR025345">
    <property type="entry name" value="DUF4249"/>
</dbReference>
<feature type="chain" id="PRO_5027072242" evidence="1">
    <location>
        <begin position="26"/>
        <end position="274"/>
    </location>
</feature>
<sequence>MKKSYIKTVLSCTLFSLFLSCTETVDVTVPNGGDRLVVEASIMWEKGTSGQDQSVKLSKSTEFFASDLDIAVTGASVVIINNDTGDQFVFDEQGNGIYSTDGFIPVIDVSYTMEIIYDGNTYQATETLASVTEITSIEQNEVSGFDGDEISVTLFYEDPQGERNFYLAEFIPSNSPLLGLEPSDDEFYNGNETFIEYDDGNLAVGDAVDISLQGISQNFFNYIELLTSQIGEDGPFQTTPARLKGNCININDPDEEVLGYFRLSEVDRANFVIN</sequence>
<organism evidence="2 3">
    <name type="scientific">Leptobacterium flavescens</name>
    <dbReference type="NCBI Taxonomy" id="472055"/>
    <lineage>
        <taxon>Bacteria</taxon>
        <taxon>Pseudomonadati</taxon>
        <taxon>Bacteroidota</taxon>
        <taxon>Flavobacteriia</taxon>
        <taxon>Flavobacteriales</taxon>
        <taxon>Flavobacteriaceae</taxon>
        <taxon>Leptobacterium</taxon>
    </lineage>
</organism>
<evidence type="ECO:0000313" key="3">
    <source>
        <dbReference type="Proteomes" id="UP000468581"/>
    </source>
</evidence>
<dbReference type="RefSeq" id="WP_163606508.1">
    <property type="nucleotide sequence ID" value="NZ_JAABOO010000002.1"/>
</dbReference>
<gene>
    <name evidence="2" type="ORF">GWK08_08480</name>
</gene>
<dbReference type="AlphaFoldDB" id="A0A6P0UNN9"/>